<keyword evidence="1" id="KW-1133">Transmembrane helix</keyword>
<name>A0A9X1B3W8_9GAMM</name>
<keyword evidence="3" id="KW-1185">Reference proteome</keyword>
<evidence type="ECO:0000313" key="3">
    <source>
        <dbReference type="Proteomes" id="UP001138768"/>
    </source>
</evidence>
<organism evidence="2 3">
    <name type="scientific">Lamprobacter modestohalophilus</name>
    <dbReference type="NCBI Taxonomy" id="1064514"/>
    <lineage>
        <taxon>Bacteria</taxon>
        <taxon>Pseudomonadati</taxon>
        <taxon>Pseudomonadota</taxon>
        <taxon>Gammaproteobacteria</taxon>
        <taxon>Chromatiales</taxon>
        <taxon>Chromatiaceae</taxon>
        <taxon>Lamprobacter</taxon>
    </lineage>
</organism>
<dbReference type="Proteomes" id="UP001138768">
    <property type="component" value="Unassembled WGS sequence"/>
</dbReference>
<feature type="transmembrane region" description="Helical" evidence="1">
    <location>
        <begin position="75"/>
        <end position="92"/>
    </location>
</feature>
<gene>
    <name evidence="2" type="ORF">CKO42_08285</name>
</gene>
<evidence type="ECO:0000313" key="2">
    <source>
        <dbReference type="EMBL" id="MBK1618434.1"/>
    </source>
</evidence>
<keyword evidence="1" id="KW-0812">Transmembrane</keyword>
<feature type="transmembrane region" description="Helical" evidence="1">
    <location>
        <begin position="38"/>
        <end position="55"/>
    </location>
</feature>
<protein>
    <submittedName>
        <fullName evidence="2">Uncharacterized protein</fullName>
    </submittedName>
</protein>
<dbReference type="EMBL" id="NRRY01000010">
    <property type="protein sequence ID" value="MBK1618434.1"/>
    <property type="molecule type" value="Genomic_DNA"/>
</dbReference>
<sequence>MCGDGICIVIDFLAQIALAVVVFLLIRKVGFNSAAAKWAYIIPMAWIADFAISMMEFDKGGLFSGPESLGLPFDIIGLLAPFSAAIVLLVFLKSDWPLLRAKEDEARLRSPR</sequence>
<reference evidence="2 3" key="1">
    <citation type="journal article" date="2020" name="Microorganisms">
        <title>Osmotic Adaptation and Compatible Solute Biosynthesis of Phototrophic Bacteria as Revealed from Genome Analyses.</title>
        <authorList>
            <person name="Imhoff J.F."/>
            <person name="Rahn T."/>
            <person name="Kunzel S."/>
            <person name="Keller A."/>
            <person name="Neulinger S.C."/>
        </authorList>
    </citation>
    <scope>NUCLEOTIDE SEQUENCE [LARGE SCALE GENOMIC DNA]</scope>
    <source>
        <strain evidence="2 3">DSM 25653</strain>
    </source>
</reference>
<accession>A0A9X1B3W8</accession>
<feature type="transmembrane region" description="Helical" evidence="1">
    <location>
        <begin position="6"/>
        <end position="26"/>
    </location>
</feature>
<comment type="caution">
    <text evidence="2">The sequence shown here is derived from an EMBL/GenBank/DDBJ whole genome shotgun (WGS) entry which is preliminary data.</text>
</comment>
<dbReference type="RefSeq" id="WP_200241914.1">
    <property type="nucleotide sequence ID" value="NZ_NRRY01000010.1"/>
</dbReference>
<proteinExistence type="predicted"/>
<keyword evidence="1" id="KW-0472">Membrane</keyword>
<dbReference type="AlphaFoldDB" id="A0A9X1B3W8"/>
<evidence type="ECO:0000256" key="1">
    <source>
        <dbReference type="SAM" id="Phobius"/>
    </source>
</evidence>